<dbReference type="Gene3D" id="1.10.3730.10">
    <property type="entry name" value="ProC C-terminal domain-like"/>
    <property type="match status" value="1"/>
</dbReference>
<dbReference type="GeneID" id="96623116"/>
<dbReference type="InterPro" id="IPR008927">
    <property type="entry name" value="6-PGluconate_DH-like_C_sf"/>
</dbReference>
<dbReference type="HAMAP" id="MF_01925">
    <property type="entry name" value="P5C_reductase"/>
    <property type="match status" value="1"/>
</dbReference>
<dbReference type="Pfam" id="PF03807">
    <property type="entry name" value="F420_oxidored"/>
    <property type="match status" value="1"/>
</dbReference>
<dbReference type="PIRSF" id="PIRSF000193">
    <property type="entry name" value="Pyrrol-5-carb_rd"/>
    <property type="match status" value="1"/>
</dbReference>
<keyword evidence="5" id="KW-0963">Cytoplasm</keyword>
<evidence type="ECO:0000259" key="8">
    <source>
        <dbReference type="Pfam" id="PF03807"/>
    </source>
</evidence>
<dbReference type="Proteomes" id="UP000516404">
    <property type="component" value="Chromosome"/>
</dbReference>
<dbReference type="SUPFAM" id="SSF51735">
    <property type="entry name" value="NAD(P)-binding Rossmann-fold domains"/>
    <property type="match status" value="1"/>
</dbReference>
<feature type="domain" description="Pyrroline-5-carboxylate reductase dimerisation" evidence="9">
    <location>
        <begin position="173"/>
        <end position="276"/>
    </location>
</feature>
<keyword evidence="5" id="KW-0028">Amino-acid biosynthesis</keyword>
<gene>
    <name evidence="5" type="primary">proC</name>
    <name evidence="10" type="ORF">IDM49_02605</name>
</gene>
<dbReference type="PANTHER" id="PTHR11645">
    <property type="entry name" value="PYRROLINE-5-CARBOXYLATE REDUCTASE"/>
    <property type="match status" value="1"/>
</dbReference>
<sequence>MSNKVVAFCGTGSMNGAILSGLLASGFDASAVRATTHSQDSADQLKKSLGDNGEKVQILASETESDANAQAVADADVVLLGVKPYGIVELAQEIAEHVRKDAVVISVAAGINLDALTRALNGGQPVVRCMPNTPSKVGKGVLAISVGEHVSDEQRKDVTEILSSVGEVIEVEEYQMDAVVAVSGSGPAYAYLLAESMADAGVKLGLDEATAKKLASLTVAGAGAMLFEDQDAESLRKAVMSPNGTTERGVQAFIDGGQFELTEKGMRACAERSAEMTEEFSK</sequence>
<comment type="subcellular location">
    <subcellularLocation>
        <location evidence="5">Cytoplasm</location>
    </subcellularLocation>
</comment>
<name>A0A7H2BEU5_9MICC</name>
<keyword evidence="11" id="KW-1185">Reference proteome</keyword>
<dbReference type="NCBIfam" id="TIGR00112">
    <property type="entry name" value="proC"/>
    <property type="match status" value="1"/>
</dbReference>
<protein>
    <recommendedName>
        <fullName evidence="5 6">Pyrroline-5-carboxylate reductase</fullName>
        <shortName evidence="5">P5C reductase</shortName>
        <shortName evidence="5">P5CR</shortName>
        <ecNumber evidence="5 6">1.5.1.2</ecNumber>
    </recommendedName>
    <alternativeName>
        <fullName evidence="5">PCA reductase</fullName>
    </alternativeName>
</protein>
<dbReference type="GO" id="GO:0055129">
    <property type="term" value="P:L-proline biosynthetic process"/>
    <property type="evidence" value="ECO:0007669"/>
    <property type="project" value="UniProtKB-UniRule"/>
</dbReference>
<comment type="similarity">
    <text evidence="1 5">Belongs to the pyrroline-5-carboxylate reductase family.</text>
</comment>
<evidence type="ECO:0000313" key="11">
    <source>
        <dbReference type="Proteomes" id="UP000516404"/>
    </source>
</evidence>
<dbReference type="PANTHER" id="PTHR11645:SF0">
    <property type="entry name" value="PYRROLINE-5-CARBOXYLATE REDUCTASE 3"/>
    <property type="match status" value="1"/>
</dbReference>
<evidence type="ECO:0000256" key="5">
    <source>
        <dbReference type="HAMAP-Rule" id="MF_01925"/>
    </source>
</evidence>
<organism evidence="10 11">
    <name type="scientific">Rothia terrae</name>
    <dbReference type="NCBI Taxonomy" id="396015"/>
    <lineage>
        <taxon>Bacteria</taxon>
        <taxon>Bacillati</taxon>
        <taxon>Actinomycetota</taxon>
        <taxon>Actinomycetes</taxon>
        <taxon>Micrococcales</taxon>
        <taxon>Micrococcaceae</taxon>
        <taxon>Rothia</taxon>
    </lineage>
</organism>
<keyword evidence="2 5" id="KW-0521">NADP</keyword>
<dbReference type="GO" id="GO:0004735">
    <property type="term" value="F:pyrroline-5-carboxylate reductase activity"/>
    <property type="evidence" value="ECO:0007669"/>
    <property type="project" value="UniProtKB-UniRule"/>
</dbReference>
<evidence type="ECO:0000256" key="6">
    <source>
        <dbReference type="NCBIfam" id="TIGR00112"/>
    </source>
</evidence>
<proteinExistence type="inferred from homology"/>
<keyword evidence="3 5" id="KW-0560">Oxidoreductase</keyword>
<dbReference type="FunFam" id="1.10.3730.10:FF:000001">
    <property type="entry name" value="Pyrroline-5-carboxylate reductase"/>
    <property type="match status" value="1"/>
</dbReference>
<evidence type="ECO:0000256" key="3">
    <source>
        <dbReference type="ARBA" id="ARBA00023002"/>
    </source>
</evidence>
<dbReference type="Pfam" id="PF14748">
    <property type="entry name" value="P5CR_dimer"/>
    <property type="match status" value="1"/>
</dbReference>
<comment type="function">
    <text evidence="4 5">Catalyzes the reduction of 1-pyrroline-5-carboxylate (PCA) to L-proline.</text>
</comment>
<dbReference type="InterPro" id="IPR000304">
    <property type="entry name" value="Pyrroline-COOH_reductase"/>
</dbReference>
<dbReference type="SUPFAM" id="SSF48179">
    <property type="entry name" value="6-phosphogluconate dehydrogenase C-terminal domain-like"/>
    <property type="match status" value="1"/>
</dbReference>
<keyword evidence="5" id="KW-0641">Proline biosynthesis</keyword>
<evidence type="ECO:0000256" key="7">
    <source>
        <dbReference type="PIRSR" id="PIRSR000193-1"/>
    </source>
</evidence>
<feature type="binding site" evidence="7">
    <location>
        <position position="68"/>
    </location>
    <ligand>
        <name>NADPH</name>
        <dbReference type="ChEBI" id="CHEBI:57783"/>
    </ligand>
</feature>
<comment type="catalytic activity">
    <reaction evidence="5">
        <text>L-proline + NADP(+) = (S)-1-pyrroline-5-carboxylate + NADPH + 2 H(+)</text>
        <dbReference type="Rhea" id="RHEA:14109"/>
        <dbReference type="ChEBI" id="CHEBI:15378"/>
        <dbReference type="ChEBI" id="CHEBI:17388"/>
        <dbReference type="ChEBI" id="CHEBI:57783"/>
        <dbReference type="ChEBI" id="CHEBI:58349"/>
        <dbReference type="ChEBI" id="CHEBI:60039"/>
        <dbReference type="EC" id="1.5.1.2"/>
    </reaction>
</comment>
<dbReference type="KEGG" id="rter:IDM49_02605"/>
<evidence type="ECO:0000256" key="2">
    <source>
        <dbReference type="ARBA" id="ARBA00022857"/>
    </source>
</evidence>
<accession>A0A7H2BEU5</accession>
<evidence type="ECO:0000313" key="10">
    <source>
        <dbReference type="EMBL" id="QNV38191.1"/>
    </source>
</evidence>
<dbReference type="EC" id="1.5.1.2" evidence="5 6"/>
<dbReference type="AlphaFoldDB" id="A0A7H2BEU5"/>
<dbReference type="EMBL" id="CP061539">
    <property type="protein sequence ID" value="QNV38191.1"/>
    <property type="molecule type" value="Genomic_DNA"/>
</dbReference>
<reference evidence="10 11" key="1">
    <citation type="submission" date="2020-09" db="EMBL/GenBank/DDBJ databases">
        <title>Investigation of environmental microbes.</title>
        <authorList>
            <person name="Ou Y."/>
            <person name="Kang Q."/>
        </authorList>
    </citation>
    <scope>NUCLEOTIDE SEQUENCE [LARGE SCALE GENOMIC DNA]</scope>
    <source>
        <strain evidence="10 11">KJZ-14</strain>
    </source>
</reference>
<dbReference type="InterPro" id="IPR029036">
    <property type="entry name" value="P5CR_dimer"/>
</dbReference>
<feature type="domain" description="Pyrroline-5-carboxylate reductase catalytic N-terminal" evidence="8">
    <location>
        <begin position="6"/>
        <end position="110"/>
    </location>
</feature>
<dbReference type="InterPro" id="IPR028939">
    <property type="entry name" value="P5C_Rdtase_cat_N"/>
</dbReference>
<feature type="binding site" evidence="7">
    <location>
        <position position="36"/>
    </location>
    <ligand>
        <name>NADP(+)</name>
        <dbReference type="ChEBI" id="CHEBI:58349"/>
    </ligand>
</feature>
<dbReference type="GO" id="GO:0005737">
    <property type="term" value="C:cytoplasm"/>
    <property type="evidence" value="ECO:0007669"/>
    <property type="project" value="UniProtKB-SubCell"/>
</dbReference>
<dbReference type="RefSeq" id="WP_190724927.1">
    <property type="nucleotide sequence ID" value="NZ_CP061539.1"/>
</dbReference>
<comment type="catalytic activity">
    <reaction evidence="5">
        <text>L-proline + NAD(+) = (S)-1-pyrroline-5-carboxylate + NADH + 2 H(+)</text>
        <dbReference type="Rhea" id="RHEA:14105"/>
        <dbReference type="ChEBI" id="CHEBI:15378"/>
        <dbReference type="ChEBI" id="CHEBI:17388"/>
        <dbReference type="ChEBI" id="CHEBI:57540"/>
        <dbReference type="ChEBI" id="CHEBI:57945"/>
        <dbReference type="ChEBI" id="CHEBI:60039"/>
        <dbReference type="EC" id="1.5.1.2"/>
    </reaction>
</comment>
<comment type="pathway">
    <text evidence="5">Amino-acid biosynthesis; L-proline biosynthesis; L-proline from L-glutamate 5-semialdehyde: step 1/1.</text>
</comment>
<dbReference type="UniPathway" id="UPA00098">
    <property type="reaction ID" value="UER00361"/>
</dbReference>
<evidence type="ECO:0000256" key="4">
    <source>
        <dbReference type="ARBA" id="ARBA00058118"/>
    </source>
</evidence>
<dbReference type="InterPro" id="IPR036291">
    <property type="entry name" value="NAD(P)-bd_dom_sf"/>
</dbReference>
<dbReference type="Gene3D" id="3.40.50.720">
    <property type="entry name" value="NAD(P)-binding Rossmann-like Domain"/>
    <property type="match status" value="1"/>
</dbReference>
<evidence type="ECO:0000259" key="9">
    <source>
        <dbReference type="Pfam" id="PF14748"/>
    </source>
</evidence>
<evidence type="ECO:0000256" key="1">
    <source>
        <dbReference type="ARBA" id="ARBA00005525"/>
    </source>
</evidence>